<proteinExistence type="predicted"/>
<reference evidence="1" key="2">
    <citation type="journal article" date="2015" name="Fish Shellfish Immunol.">
        <title>Early steps in the European eel (Anguilla anguilla)-Vibrio vulnificus interaction in the gills: Role of the RtxA13 toxin.</title>
        <authorList>
            <person name="Callol A."/>
            <person name="Pajuelo D."/>
            <person name="Ebbesson L."/>
            <person name="Teles M."/>
            <person name="MacKenzie S."/>
            <person name="Amaro C."/>
        </authorList>
    </citation>
    <scope>NUCLEOTIDE SEQUENCE</scope>
</reference>
<sequence>MSSYRETWGQVSSPYRDTWRQGYFIPATTPPQLWDTTLWSA</sequence>
<organism evidence="1">
    <name type="scientific">Anguilla anguilla</name>
    <name type="common">European freshwater eel</name>
    <name type="synonym">Muraena anguilla</name>
    <dbReference type="NCBI Taxonomy" id="7936"/>
    <lineage>
        <taxon>Eukaryota</taxon>
        <taxon>Metazoa</taxon>
        <taxon>Chordata</taxon>
        <taxon>Craniata</taxon>
        <taxon>Vertebrata</taxon>
        <taxon>Euteleostomi</taxon>
        <taxon>Actinopterygii</taxon>
        <taxon>Neopterygii</taxon>
        <taxon>Teleostei</taxon>
        <taxon>Anguilliformes</taxon>
        <taxon>Anguillidae</taxon>
        <taxon>Anguilla</taxon>
    </lineage>
</organism>
<evidence type="ECO:0000313" key="1">
    <source>
        <dbReference type="EMBL" id="JAH22452.1"/>
    </source>
</evidence>
<dbReference type="EMBL" id="GBXM01086125">
    <property type="protein sequence ID" value="JAH22452.1"/>
    <property type="molecule type" value="Transcribed_RNA"/>
</dbReference>
<protein>
    <submittedName>
        <fullName evidence="1">Uncharacterized protein</fullName>
    </submittedName>
</protein>
<name>A0A0E9R126_ANGAN</name>
<accession>A0A0E9R126</accession>
<dbReference type="AlphaFoldDB" id="A0A0E9R126"/>
<reference evidence="1" key="1">
    <citation type="submission" date="2014-11" db="EMBL/GenBank/DDBJ databases">
        <authorList>
            <person name="Amaro Gonzalez C."/>
        </authorList>
    </citation>
    <scope>NUCLEOTIDE SEQUENCE</scope>
</reference>